<organism evidence="1 2">
    <name type="scientific">Clunio marinus</name>
    <dbReference type="NCBI Taxonomy" id="568069"/>
    <lineage>
        <taxon>Eukaryota</taxon>
        <taxon>Metazoa</taxon>
        <taxon>Ecdysozoa</taxon>
        <taxon>Arthropoda</taxon>
        <taxon>Hexapoda</taxon>
        <taxon>Insecta</taxon>
        <taxon>Pterygota</taxon>
        <taxon>Neoptera</taxon>
        <taxon>Endopterygota</taxon>
        <taxon>Diptera</taxon>
        <taxon>Nematocera</taxon>
        <taxon>Chironomoidea</taxon>
        <taxon>Chironomidae</taxon>
        <taxon>Clunio</taxon>
    </lineage>
</organism>
<reference evidence="1 2" key="1">
    <citation type="submission" date="2015-04" db="EMBL/GenBank/DDBJ databases">
        <authorList>
            <person name="Syromyatnikov M.Y."/>
            <person name="Popov V.N."/>
        </authorList>
    </citation>
    <scope>NUCLEOTIDE SEQUENCE [LARGE SCALE GENOMIC DNA]</scope>
</reference>
<sequence length="109" mass="12441">MLTQKTENPFVVKIEIYHNISNLQQMYGLLNKHDVSGKMIQLVLKKFDIKGFVNVKCVKANVEKLQEESFSISEGFPLFVDSANLQEVSLNSINSQTDFLLPSIDMQNF</sequence>
<proteinExistence type="predicted"/>
<gene>
    <name evidence="1" type="ORF">CLUMA_CG014727</name>
</gene>
<protein>
    <submittedName>
        <fullName evidence="1">CLUMA_CG014727, isoform A</fullName>
    </submittedName>
</protein>
<accession>A0A1J1IN10</accession>
<name>A0A1J1IN10_9DIPT</name>
<keyword evidence="2" id="KW-1185">Reference proteome</keyword>
<dbReference type="AlphaFoldDB" id="A0A1J1IN10"/>
<evidence type="ECO:0000313" key="2">
    <source>
        <dbReference type="Proteomes" id="UP000183832"/>
    </source>
</evidence>
<dbReference type="EMBL" id="CVRI01000055">
    <property type="protein sequence ID" value="CRL01619.1"/>
    <property type="molecule type" value="Genomic_DNA"/>
</dbReference>
<evidence type="ECO:0000313" key="1">
    <source>
        <dbReference type="EMBL" id="CRL01619.1"/>
    </source>
</evidence>
<dbReference type="Proteomes" id="UP000183832">
    <property type="component" value="Unassembled WGS sequence"/>
</dbReference>